<dbReference type="PANTHER" id="PTHR23308">
    <property type="entry name" value="NUCLEAR INHIBITOR OF PROTEIN PHOSPHATASE-1"/>
    <property type="match status" value="1"/>
</dbReference>
<evidence type="ECO:0000313" key="6">
    <source>
        <dbReference type="Proteomes" id="UP001144396"/>
    </source>
</evidence>
<dbReference type="InterPro" id="IPR050923">
    <property type="entry name" value="Cell_Proc_Reg/RNA_Proc"/>
</dbReference>
<proteinExistence type="predicted"/>
<dbReference type="InterPro" id="IPR000253">
    <property type="entry name" value="FHA_dom"/>
</dbReference>
<keyword evidence="3" id="KW-0472">Membrane</keyword>
<comment type="caution">
    <text evidence="5">The sequence shown here is derived from an EMBL/GenBank/DDBJ whole genome shotgun (WGS) entry which is preliminary data.</text>
</comment>
<dbReference type="SMART" id="SM00240">
    <property type="entry name" value="FHA"/>
    <property type="match status" value="1"/>
</dbReference>
<evidence type="ECO:0000256" key="1">
    <source>
        <dbReference type="ARBA" id="ARBA00022553"/>
    </source>
</evidence>
<dbReference type="CDD" id="cd00060">
    <property type="entry name" value="FHA"/>
    <property type="match status" value="1"/>
</dbReference>
<dbReference type="AlphaFoldDB" id="A0A9W6CQQ0"/>
<feature type="transmembrane region" description="Helical" evidence="3">
    <location>
        <begin position="263"/>
        <end position="291"/>
    </location>
</feature>
<dbReference type="Proteomes" id="UP001144396">
    <property type="component" value="Unassembled WGS sequence"/>
</dbReference>
<dbReference type="RefSeq" id="WP_281882787.1">
    <property type="nucleotide sequence ID" value="NZ_BSDP01000001.1"/>
</dbReference>
<dbReference type="EMBL" id="BSDP01000001">
    <property type="protein sequence ID" value="GLI26773.1"/>
    <property type="molecule type" value="Genomic_DNA"/>
</dbReference>
<dbReference type="Pfam" id="PF16697">
    <property type="entry name" value="Yop-YscD_cpl"/>
    <property type="match status" value="1"/>
</dbReference>
<dbReference type="InterPro" id="IPR032030">
    <property type="entry name" value="YscD_cytoplasmic_dom"/>
</dbReference>
<keyword evidence="1" id="KW-0597">Phosphoprotein</keyword>
<protein>
    <recommendedName>
        <fullName evidence="4">FHA domain-containing protein</fullName>
    </recommendedName>
</protein>
<sequence>MTAAETSVPGGHRAPAFLVVEGRRAGERLEIPPGRSTIGRKGDLELVLEDAGVSRVHARVERTGDTVRLTDLGSTNGTMVNDRPVTSAQPLVPGDHVRIAAVELAFEGAVRPDVAPPRPGAAAHPRTPASGRRRIRLARVLVVGGLVEAVAVAAIVLGVVATGGAIGTALLVAAPLAGLAASAISIVRQERAARAHEPHAPMPSPGGGAAAPDAVAGAPGPPTATPGAPAPPTEPTTRPRAGGSQSATTEAPRIPAASPAGRVTVAVASVVAIAAVGLGGGLLVALVAVVVRATGVG</sequence>
<evidence type="ECO:0000313" key="5">
    <source>
        <dbReference type="EMBL" id="GLI26773.1"/>
    </source>
</evidence>
<keyword evidence="3" id="KW-0812">Transmembrane</keyword>
<organism evidence="5 6">
    <name type="scientific">Agromyces rhizosphaerae</name>
    <dbReference type="NCBI Taxonomy" id="88374"/>
    <lineage>
        <taxon>Bacteria</taxon>
        <taxon>Bacillati</taxon>
        <taxon>Actinomycetota</taxon>
        <taxon>Actinomycetes</taxon>
        <taxon>Micrococcales</taxon>
        <taxon>Microbacteriaceae</taxon>
        <taxon>Agromyces</taxon>
    </lineage>
</organism>
<feature type="domain" description="FHA" evidence="4">
    <location>
        <begin position="36"/>
        <end position="85"/>
    </location>
</feature>
<feature type="compositionally biased region" description="Pro residues" evidence="2">
    <location>
        <begin position="219"/>
        <end position="234"/>
    </location>
</feature>
<dbReference type="Gene3D" id="2.60.200.20">
    <property type="match status" value="1"/>
</dbReference>
<evidence type="ECO:0000256" key="3">
    <source>
        <dbReference type="SAM" id="Phobius"/>
    </source>
</evidence>
<keyword evidence="6" id="KW-1185">Reference proteome</keyword>
<feature type="transmembrane region" description="Helical" evidence="3">
    <location>
        <begin position="140"/>
        <end position="160"/>
    </location>
</feature>
<dbReference type="PROSITE" id="PS50006">
    <property type="entry name" value="FHA_DOMAIN"/>
    <property type="match status" value="1"/>
</dbReference>
<evidence type="ECO:0000256" key="2">
    <source>
        <dbReference type="SAM" id="MobiDB-lite"/>
    </source>
</evidence>
<keyword evidence="3" id="KW-1133">Transmembrane helix</keyword>
<dbReference type="SUPFAM" id="SSF49879">
    <property type="entry name" value="SMAD/FHA domain"/>
    <property type="match status" value="1"/>
</dbReference>
<evidence type="ECO:0000259" key="4">
    <source>
        <dbReference type="PROSITE" id="PS50006"/>
    </source>
</evidence>
<feature type="region of interest" description="Disordered" evidence="2">
    <location>
        <begin position="192"/>
        <end position="258"/>
    </location>
</feature>
<feature type="transmembrane region" description="Helical" evidence="3">
    <location>
        <begin position="166"/>
        <end position="187"/>
    </location>
</feature>
<accession>A0A9W6CQQ0</accession>
<reference evidence="5" key="1">
    <citation type="submission" date="2022-12" db="EMBL/GenBank/DDBJ databases">
        <title>Reference genome sequencing for broad-spectrum identification of bacterial and archaeal isolates by mass spectrometry.</title>
        <authorList>
            <person name="Sekiguchi Y."/>
            <person name="Tourlousse D.M."/>
        </authorList>
    </citation>
    <scope>NUCLEOTIDE SEQUENCE</scope>
    <source>
        <strain evidence="5">14</strain>
    </source>
</reference>
<name>A0A9W6CQQ0_9MICO</name>
<gene>
    <name evidence="5" type="ORF">ARHIZOSPH14_10150</name>
</gene>
<dbReference type="InterPro" id="IPR008984">
    <property type="entry name" value="SMAD_FHA_dom_sf"/>
</dbReference>